<dbReference type="EC" id="5.5.1.19" evidence="2"/>
<evidence type="ECO:0000313" key="2">
    <source>
        <dbReference type="EMBL" id="MBP2417424.1"/>
    </source>
</evidence>
<evidence type="ECO:0000313" key="3">
    <source>
        <dbReference type="Proteomes" id="UP000758168"/>
    </source>
</evidence>
<organism evidence="2 3">
    <name type="scientific">Microlunatus capsulatus</name>
    <dbReference type="NCBI Taxonomy" id="99117"/>
    <lineage>
        <taxon>Bacteria</taxon>
        <taxon>Bacillati</taxon>
        <taxon>Actinomycetota</taxon>
        <taxon>Actinomycetes</taxon>
        <taxon>Propionibacteriales</taxon>
        <taxon>Propionibacteriaceae</taxon>
        <taxon>Microlunatus</taxon>
    </lineage>
</organism>
<dbReference type="GO" id="GO:0016853">
    <property type="term" value="F:isomerase activity"/>
    <property type="evidence" value="ECO:0007669"/>
    <property type="project" value="UniProtKB-KW"/>
</dbReference>
<name>A0ABS4Z8V9_9ACTN</name>
<dbReference type="InterPro" id="IPR036188">
    <property type="entry name" value="FAD/NAD-bd_sf"/>
</dbReference>
<gene>
    <name evidence="2" type="ORF">JOF54_002346</name>
</gene>
<proteinExistence type="inferred from homology"/>
<dbReference type="SUPFAM" id="SSF51905">
    <property type="entry name" value="FAD/NAD(P)-binding domain"/>
    <property type="match status" value="1"/>
</dbReference>
<dbReference type="Proteomes" id="UP000758168">
    <property type="component" value="Unassembled WGS sequence"/>
</dbReference>
<dbReference type="Pfam" id="PF05834">
    <property type="entry name" value="Lycopene_cycl"/>
    <property type="match status" value="1"/>
</dbReference>
<dbReference type="EMBL" id="JAGIOB010000001">
    <property type="protein sequence ID" value="MBP2417424.1"/>
    <property type="molecule type" value="Genomic_DNA"/>
</dbReference>
<keyword evidence="3" id="KW-1185">Reference proteome</keyword>
<comment type="caution">
    <text evidence="2">The sequence shown here is derived from an EMBL/GenBank/DDBJ whole genome shotgun (WGS) entry which is preliminary data.</text>
</comment>
<dbReference type="NCBIfam" id="TIGR01789">
    <property type="entry name" value="lycopene_cycl"/>
    <property type="match status" value="1"/>
</dbReference>
<keyword evidence="2" id="KW-0413">Isomerase</keyword>
<protein>
    <submittedName>
        <fullName evidence="2">Lycopene beta-cyclase</fullName>
        <ecNumber evidence="2">5.5.1.19</ecNumber>
    </submittedName>
</protein>
<comment type="similarity">
    <text evidence="1">Belongs to the lycopene cyclase family.</text>
</comment>
<sequence length="377" mass="41685">MLGGGLAGGLVALAVAARHPDLRLAVVEQDRVGGNHVWSHFAADVDDGDEWLVEPLISHRWDAYDVSFPGFARELHAPYRSITSERLAEVVHARLPAGAVVRGRVAEARPDRVRLHDGRTLRTGAVLDARGPGDLGLLRLGYQKFVGQVLHTTAPHGVAHPVVMDATVEQRDGYRFVYLLPFGPHELFVEDTYYSDSPDLDVRDLQRRIAAYAAAKGWPVERTSRTESGVLPVVVSGDFERYWASTGIELAKAGMRAGLFHPTTGYSLPDAIRLAGLVAAADDLSHPALLRLTHEHAARTWRERGFYRLLDTMLFGAAEPTERYQVLQRFYRLDPALVQRFYAARSTRSDQFRILAGRPPVPISKAVRAIAAARAPR</sequence>
<reference evidence="2 3" key="1">
    <citation type="submission" date="2021-03" db="EMBL/GenBank/DDBJ databases">
        <title>Sequencing the genomes of 1000 actinobacteria strains.</title>
        <authorList>
            <person name="Klenk H.-P."/>
        </authorList>
    </citation>
    <scope>NUCLEOTIDE SEQUENCE [LARGE SCALE GENOMIC DNA]</scope>
    <source>
        <strain evidence="2 3">DSM 12936</strain>
    </source>
</reference>
<dbReference type="InterPro" id="IPR010108">
    <property type="entry name" value="Lycopene_cyclase_b/e"/>
</dbReference>
<accession>A0ABS4Z8V9</accession>
<dbReference type="NCBIfam" id="TIGR01790">
    <property type="entry name" value="carotene-cycl"/>
    <property type="match status" value="1"/>
</dbReference>
<evidence type="ECO:0000256" key="1">
    <source>
        <dbReference type="ARBA" id="ARBA00006599"/>
    </source>
</evidence>
<dbReference type="RefSeq" id="WP_210055961.1">
    <property type="nucleotide sequence ID" value="NZ_BAAAMH010000003.1"/>
</dbReference>
<dbReference type="InterPro" id="IPR008461">
    <property type="entry name" value="CrtY"/>
</dbReference>